<accession>A0A504WY70</accession>
<feature type="compositionally biased region" description="Polar residues" evidence="1">
    <location>
        <begin position="363"/>
        <end position="373"/>
    </location>
</feature>
<dbReference type="PANTHER" id="PTHR13140">
    <property type="entry name" value="MYOSIN"/>
    <property type="match status" value="1"/>
</dbReference>
<dbReference type="InterPro" id="IPR027417">
    <property type="entry name" value="P-loop_NTPase"/>
</dbReference>
<dbReference type="SUPFAM" id="SSF52540">
    <property type="entry name" value="P-loop containing nucleoside triphosphate hydrolases"/>
    <property type="match status" value="2"/>
</dbReference>
<dbReference type="VEuPathDB" id="TriTrypDB:LDHU3_25.0570"/>
<dbReference type="Proteomes" id="UP000318447">
    <property type="component" value="Unassembled WGS sequence"/>
</dbReference>
<feature type="region of interest" description="Disordered" evidence="1">
    <location>
        <begin position="1"/>
        <end position="78"/>
    </location>
</feature>
<organism evidence="2 3">
    <name type="scientific">Leishmania donovani</name>
    <dbReference type="NCBI Taxonomy" id="5661"/>
    <lineage>
        <taxon>Eukaryota</taxon>
        <taxon>Discoba</taxon>
        <taxon>Euglenozoa</taxon>
        <taxon>Kinetoplastea</taxon>
        <taxon>Metakinetoplastina</taxon>
        <taxon>Trypanosomatida</taxon>
        <taxon>Trypanosomatidae</taxon>
        <taxon>Leishmaniinae</taxon>
        <taxon>Leishmania</taxon>
    </lineage>
</organism>
<evidence type="ECO:0000313" key="2">
    <source>
        <dbReference type="EMBL" id="TPP40668.1"/>
    </source>
</evidence>
<feature type="compositionally biased region" description="Basic and acidic residues" evidence="1">
    <location>
        <begin position="1446"/>
        <end position="1456"/>
    </location>
</feature>
<feature type="region of interest" description="Disordered" evidence="1">
    <location>
        <begin position="1501"/>
        <end position="1559"/>
    </location>
</feature>
<proteinExistence type="predicted"/>
<dbReference type="PROSITE" id="PS50096">
    <property type="entry name" value="IQ"/>
    <property type="match status" value="1"/>
</dbReference>
<evidence type="ECO:0000256" key="1">
    <source>
        <dbReference type="SAM" id="MobiDB-lite"/>
    </source>
</evidence>
<dbReference type="GO" id="GO:0015629">
    <property type="term" value="C:actin cytoskeleton"/>
    <property type="evidence" value="ECO:0007669"/>
    <property type="project" value="TreeGrafter"/>
</dbReference>
<evidence type="ECO:0000313" key="3">
    <source>
        <dbReference type="Proteomes" id="UP000318447"/>
    </source>
</evidence>
<gene>
    <name evidence="2" type="ORF">CGC21_8330</name>
</gene>
<comment type="caution">
    <text evidence="2">The sequence shown here is derived from an EMBL/GenBank/DDBJ whole genome shotgun (WGS) entry which is preliminary data.</text>
</comment>
<dbReference type="VEuPathDB" id="TriTrypDB:LdCL_250010000"/>
<feature type="compositionally biased region" description="Basic and acidic residues" evidence="1">
    <location>
        <begin position="65"/>
        <end position="78"/>
    </location>
</feature>
<name>A0A504WY70_LEIDO</name>
<sequence length="1578" mass="170533">MSITGEARYASSPHSAISVSSSSLNATSSSTSPSQLVEYPGRRGSGSGILDDEGVSPRARSPRLYADRSVKRRRQSTDGRHHQLLVYVAPSTTRQFVSVSSAQAYLLRNRSASRGHLLSTTENPEDDACAHQSALRGGHWCIAYEVDASWRAAVSACSDTEAASTPFSPVRWCFTLEPLPAEQLAMCRAALWACISVSSGTAAADHTPPRQCATASSRPTASQDWMLHDILVTPLYVCVNAAAVVPLNTSADLLLVRRVASGGVPADAAEVMAAASAALEVLLRESPTCGALVYALLQQQRQRTVHDTVASPLSILDSSACIFAEGSDFTQYEEALAADVYVSAVPSLPAAPPSTRLPGTRSPAETTQLVTSPSAPPEEEGGNAFDHSFEAWAAKVSQHLLRRWARLPSQTVLCCGERQATLRHRRGLVLRHAADVRGSTTPASATQSDSYVRRLRAALYLLDALRPVGSLPGRHICDRGEANSSVVVDALEVVLEECEEDGRRCEPPELQRRYRFLRGRARRVAAFAPAAALGWLADGSRFIPEPDYLQLPWCAAHAAALTLTAAQVHATSSSTPSHAHVSLAELDACMDTLQFTAEQQTGLHELAYSVLYLASLTFTSQRGSSGGPAAVSSNSLPALSAAAQLLRLPASELVAALTTVAAREGVQSTSVATRHALNCAGAMQMQRTLVAHLGGLVVRTLMYLINAALHVDGRVAAEARTLTLAATADIEDTAGQEQHAHMPDAHGERHEGCGCGLTKWYAAYVRCHAAMAVRDRLVGALQREACYEGVELEVDSWLDELSAASTAPITTALRLGRVAAEVREIATRVMMPSAKQRGKGTIVTPHTAAGAYDFAETTCDIPVLSELAHILEAVTSRCIGVDVSAAPPLSSPEAVQCILTEQLQALAASARQATASEVVDTAMRAAEVVCTWEGTASADSTMQQIIGDVSKRCASWTSAGISPEALQSILAHRHRSRSSIANIAMNVGHRDDHTASLASDFWYVILAVPVLAETASWGSLPDAGDLDQHQRSSPGAYPFLEPVLPHEAPVPPTPAPRVALTRDDALATHLHERDPLVLALFFWSRLCHCHVCPVPVFAKVCAVPLLTSYAQWRPSMKASSHNTATTSSAAVEGRETFLSESTARTVTDSASSAPVRTPRLRMRAMAPDDAAAEFLNRVRHLQRQARHRELCLLALTEVPCCSDGGVVLGVSAVFLRSAAVAAIRSCCAELRETAVRCLQETGRGFLARRRLCFAHEQQRQQRQQEHRRDAQLAQAAHERTHALTYSTRHLSHNVSRLQQGWTETLELLEGELVGAMVQINTYETQRWSAEDAARQEARLALRVHEEAWNEVWAGAKELRTRRQAALVERRRRRPFPLAQSASQGTTAIEEGIRRATAAAHHTSQLRREAAQSAEAALLSQLIRASRREDAQSLADHVRRQEARAMRLADSRQHENNDAVASEEAQRHGGRRESEITATLPRHVESPTDFARRQYSNPEGLVLTRPRHSSDKRSTGVALTRSLGEGRTRSISVSRSERGGAGRTPIASIEHTTTATADPSEWAVQRDLMSLWESSRMSV</sequence>
<dbReference type="GO" id="GO:0007015">
    <property type="term" value="P:actin filament organization"/>
    <property type="evidence" value="ECO:0007669"/>
    <property type="project" value="TreeGrafter"/>
</dbReference>
<dbReference type="GO" id="GO:0051015">
    <property type="term" value="F:actin filament binding"/>
    <property type="evidence" value="ECO:0007669"/>
    <property type="project" value="TreeGrafter"/>
</dbReference>
<protein>
    <submittedName>
        <fullName evidence="2">Myosin head (Motor domain) family protein</fullName>
    </submittedName>
</protein>
<dbReference type="GO" id="GO:0016020">
    <property type="term" value="C:membrane"/>
    <property type="evidence" value="ECO:0007669"/>
    <property type="project" value="TreeGrafter"/>
</dbReference>
<dbReference type="GO" id="GO:0000146">
    <property type="term" value="F:microfilament motor activity"/>
    <property type="evidence" value="ECO:0007669"/>
    <property type="project" value="TreeGrafter"/>
</dbReference>
<feature type="compositionally biased region" description="Low complexity" evidence="1">
    <location>
        <begin position="11"/>
        <end position="34"/>
    </location>
</feature>
<dbReference type="GO" id="GO:0005737">
    <property type="term" value="C:cytoplasm"/>
    <property type="evidence" value="ECO:0007669"/>
    <property type="project" value="TreeGrafter"/>
</dbReference>
<dbReference type="VEuPathDB" id="TriTrypDB:LdBPK_250490.1"/>
<dbReference type="EMBL" id="RHLC01000018">
    <property type="protein sequence ID" value="TPP40668.1"/>
    <property type="molecule type" value="Genomic_DNA"/>
</dbReference>
<reference evidence="3" key="1">
    <citation type="submission" date="2019-02" db="EMBL/GenBank/DDBJ databases">
        <title>FDA dAtabase for Regulatory Grade micrObial Sequences (FDA-ARGOS): Supporting development and validation of Infectious Disease Dx tests.</title>
        <authorList>
            <person name="Duncan R."/>
            <person name="Fisher C."/>
            <person name="Tallon L."/>
            <person name="Sadzewicz L."/>
            <person name="Sengamalay N."/>
            <person name="Ott S."/>
            <person name="Godinez A."/>
            <person name="Nagaraj S."/>
            <person name="Vavikolanu K."/>
            <person name="Nadendla S."/>
            <person name="Aluvathingal J."/>
            <person name="Sichtig H."/>
        </authorList>
    </citation>
    <scope>NUCLEOTIDE SEQUENCE [LARGE SCALE GENOMIC DNA]</scope>
    <source>
        <strain evidence="3">FDAARGOS_361</strain>
    </source>
</reference>
<dbReference type="Gene3D" id="1.20.120.720">
    <property type="entry name" value="Myosin VI head, motor domain, U50 subdomain"/>
    <property type="match status" value="1"/>
</dbReference>
<feature type="compositionally biased region" description="Basic and acidic residues" evidence="1">
    <location>
        <begin position="1463"/>
        <end position="1473"/>
    </location>
</feature>
<feature type="region of interest" description="Disordered" evidence="1">
    <location>
        <begin position="1446"/>
        <end position="1473"/>
    </location>
</feature>
<dbReference type="PANTHER" id="PTHR13140:SF706">
    <property type="entry name" value="DILUTE CLASS UNCONVENTIONAL MYOSIN, ISOFORM C"/>
    <property type="match status" value="1"/>
</dbReference>
<feature type="region of interest" description="Disordered" evidence="1">
    <location>
        <begin position="351"/>
        <end position="383"/>
    </location>
</feature>